<dbReference type="EMBL" id="JBHSNC010000057">
    <property type="protein sequence ID" value="MFC5532201.1"/>
    <property type="molecule type" value="Genomic_DNA"/>
</dbReference>
<evidence type="ECO:0000256" key="1">
    <source>
        <dbReference type="SAM" id="Coils"/>
    </source>
</evidence>
<comment type="caution">
    <text evidence="3">The sequence shown here is derived from an EMBL/GenBank/DDBJ whole genome shotgun (WGS) entry which is preliminary data.</text>
</comment>
<evidence type="ECO:0000313" key="3">
    <source>
        <dbReference type="EMBL" id="MFC5532201.1"/>
    </source>
</evidence>
<sequence length="138" mass="15180">MSSGRRKNGKINEVKVKVTNDAGAKPVEGTAQLAEEANALRGTLNFLSARIDQLAANMEKAKLRDYVNLMQKPWKIILNNLISGLARGIGYAIGFSFFAATIVYVLQWIGALNLPIVGDYIADIVRVVQRQLEIKPHS</sequence>
<name>A0ABW0R4Q7_9BACL</name>
<dbReference type="InterPro" id="IPR043723">
    <property type="entry name" value="DUF5665"/>
</dbReference>
<reference evidence="4" key="1">
    <citation type="journal article" date="2019" name="Int. J. Syst. Evol. Microbiol.">
        <title>The Global Catalogue of Microorganisms (GCM) 10K type strain sequencing project: providing services to taxonomists for standard genome sequencing and annotation.</title>
        <authorList>
            <consortium name="The Broad Institute Genomics Platform"/>
            <consortium name="The Broad Institute Genome Sequencing Center for Infectious Disease"/>
            <person name="Wu L."/>
            <person name="Ma J."/>
        </authorList>
    </citation>
    <scope>NUCLEOTIDE SEQUENCE [LARGE SCALE GENOMIC DNA]</scope>
    <source>
        <strain evidence="4">CGMCC 1.18578</strain>
    </source>
</reference>
<keyword evidence="1" id="KW-0175">Coiled coil</keyword>
<evidence type="ECO:0000256" key="2">
    <source>
        <dbReference type="SAM" id="Phobius"/>
    </source>
</evidence>
<protein>
    <submittedName>
        <fullName evidence="3">DUF5665 domain-containing protein</fullName>
    </submittedName>
</protein>
<dbReference type="Pfam" id="PF18910">
    <property type="entry name" value="DUF5665"/>
    <property type="match status" value="1"/>
</dbReference>
<dbReference type="RefSeq" id="WP_378114172.1">
    <property type="nucleotide sequence ID" value="NZ_JBHSNC010000057.1"/>
</dbReference>
<proteinExistence type="predicted"/>
<keyword evidence="2" id="KW-0472">Membrane</keyword>
<keyword evidence="2" id="KW-1133">Transmembrane helix</keyword>
<gene>
    <name evidence="3" type="ORF">ACFPQ4_22510</name>
</gene>
<feature type="coiled-coil region" evidence="1">
    <location>
        <begin position="37"/>
        <end position="64"/>
    </location>
</feature>
<dbReference type="Proteomes" id="UP001596108">
    <property type="component" value="Unassembled WGS sequence"/>
</dbReference>
<accession>A0ABW0R4Q7</accession>
<evidence type="ECO:0000313" key="4">
    <source>
        <dbReference type="Proteomes" id="UP001596108"/>
    </source>
</evidence>
<organism evidence="3 4">
    <name type="scientific">Cohnella yongneupensis</name>
    <dbReference type="NCBI Taxonomy" id="425006"/>
    <lineage>
        <taxon>Bacteria</taxon>
        <taxon>Bacillati</taxon>
        <taxon>Bacillota</taxon>
        <taxon>Bacilli</taxon>
        <taxon>Bacillales</taxon>
        <taxon>Paenibacillaceae</taxon>
        <taxon>Cohnella</taxon>
    </lineage>
</organism>
<feature type="transmembrane region" description="Helical" evidence="2">
    <location>
        <begin position="89"/>
        <end position="109"/>
    </location>
</feature>
<keyword evidence="4" id="KW-1185">Reference proteome</keyword>
<keyword evidence="2" id="KW-0812">Transmembrane</keyword>